<dbReference type="RefSeq" id="WP_234519313.1">
    <property type="nucleotide sequence ID" value="NZ_BAAAUF010000004.1"/>
</dbReference>
<feature type="domain" description="HTH luxR-type" evidence="2">
    <location>
        <begin position="155"/>
        <end position="212"/>
    </location>
</feature>
<name>A0ABP6L3G8_9ACTN</name>
<dbReference type="InterPro" id="IPR035965">
    <property type="entry name" value="PAS-like_dom_sf"/>
</dbReference>
<evidence type="ECO:0000256" key="1">
    <source>
        <dbReference type="SAM" id="MobiDB-lite"/>
    </source>
</evidence>
<dbReference type="SMART" id="SM00421">
    <property type="entry name" value="HTH_LUXR"/>
    <property type="match status" value="1"/>
</dbReference>
<gene>
    <name evidence="3" type="ORF">GCM10010448_07000</name>
</gene>
<dbReference type="Pfam" id="PF08448">
    <property type="entry name" value="PAS_4"/>
    <property type="match status" value="1"/>
</dbReference>
<dbReference type="InterPro" id="IPR036388">
    <property type="entry name" value="WH-like_DNA-bd_sf"/>
</dbReference>
<comment type="caution">
    <text evidence="3">The sequence shown here is derived from an EMBL/GenBank/DDBJ whole genome shotgun (WGS) entry which is preliminary data.</text>
</comment>
<dbReference type="InterPro" id="IPR016032">
    <property type="entry name" value="Sig_transdc_resp-reg_C-effctor"/>
</dbReference>
<accession>A0ABP6L3G8</accession>
<dbReference type="InterPro" id="IPR000792">
    <property type="entry name" value="Tscrpt_reg_LuxR_C"/>
</dbReference>
<dbReference type="SUPFAM" id="SSF46894">
    <property type="entry name" value="C-terminal effector domain of the bipartite response regulators"/>
    <property type="match status" value="1"/>
</dbReference>
<proteinExistence type="predicted"/>
<keyword evidence="4" id="KW-1185">Reference proteome</keyword>
<dbReference type="Pfam" id="PF00196">
    <property type="entry name" value="GerE"/>
    <property type="match status" value="1"/>
</dbReference>
<organism evidence="3 4">
    <name type="scientific">Streptomyces glomeratus</name>
    <dbReference type="NCBI Taxonomy" id="284452"/>
    <lineage>
        <taxon>Bacteria</taxon>
        <taxon>Bacillati</taxon>
        <taxon>Actinomycetota</taxon>
        <taxon>Actinomycetes</taxon>
        <taxon>Kitasatosporales</taxon>
        <taxon>Streptomycetaceae</taxon>
        <taxon>Streptomyces</taxon>
    </lineage>
</organism>
<dbReference type="InterPro" id="IPR000014">
    <property type="entry name" value="PAS"/>
</dbReference>
<evidence type="ECO:0000259" key="2">
    <source>
        <dbReference type="SMART" id="SM00421"/>
    </source>
</evidence>
<dbReference type="EMBL" id="BAAAUF010000004">
    <property type="protein sequence ID" value="GAA3027550.1"/>
    <property type="molecule type" value="Genomic_DNA"/>
</dbReference>
<reference evidence="4" key="1">
    <citation type="journal article" date="2019" name="Int. J. Syst. Evol. Microbiol.">
        <title>The Global Catalogue of Microorganisms (GCM) 10K type strain sequencing project: providing services to taxonomists for standard genome sequencing and annotation.</title>
        <authorList>
            <consortium name="The Broad Institute Genomics Platform"/>
            <consortium name="The Broad Institute Genome Sequencing Center for Infectious Disease"/>
            <person name="Wu L."/>
            <person name="Ma J."/>
        </authorList>
    </citation>
    <scope>NUCLEOTIDE SEQUENCE [LARGE SCALE GENOMIC DNA]</scope>
    <source>
        <strain evidence="4">JCM 9091</strain>
    </source>
</reference>
<dbReference type="Gene3D" id="3.30.450.20">
    <property type="entry name" value="PAS domain"/>
    <property type="match status" value="1"/>
</dbReference>
<feature type="region of interest" description="Disordered" evidence="1">
    <location>
        <begin position="1"/>
        <end position="21"/>
    </location>
</feature>
<protein>
    <recommendedName>
        <fullName evidence="2">HTH luxR-type domain-containing protein</fullName>
    </recommendedName>
</protein>
<dbReference type="SUPFAM" id="SSF55785">
    <property type="entry name" value="PYP-like sensor domain (PAS domain)"/>
    <property type="match status" value="1"/>
</dbReference>
<dbReference type="Proteomes" id="UP001501532">
    <property type="component" value="Unassembled WGS sequence"/>
</dbReference>
<evidence type="ECO:0000313" key="4">
    <source>
        <dbReference type="Proteomes" id="UP001501532"/>
    </source>
</evidence>
<dbReference type="CDD" id="cd00130">
    <property type="entry name" value="PAS"/>
    <property type="match status" value="1"/>
</dbReference>
<dbReference type="Gene3D" id="1.10.10.10">
    <property type="entry name" value="Winged helix-like DNA-binding domain superfamily/Winged helix DNA-binding domain"/>
    <property type="match status" value="1"/>
</dbReference>
<dbReference type="InterPro" id="IPR013656">
    <property type="entry name" value="PAS_4"/>
</dbReference>
<evidence type="ECO:0000313" key="3">
    <source>
        <dbReference type="EMBL" id="GAA3027550.1"/>
    </source>
</evidence>
<sequence length="240" mass="25643">MDTPEQRAAGTSNTPAPAPDDQAVFWRNQATALFDRIPLPLAFCDAQGTVLAANHALASEWGTLAGRLVGRKALDLFRPTAGRRLDPLSEALRLRRRSRYPIEVSWCPATGVERRGEMTVDLVGTAPDTPPNLLLILRIPEAPAPPRSTPQTKESGQTSAMEARILALAAAGCTSTRIATQVGLTADGVNYHLARLSRRWGVTNRTALVARAYVKGVLSPQAWPPAPAAAEPPVEEGGFA</sequence>